<organism evidence="1 2">
    <name type="scientific">Chitinophaga defluvii</name>
    <dbReference type="NCBI Taxonomy" id="3163343"/>
    <lineage>
        <taxon>Bacteria</taxon>
        <taxon>Pseudomonadati</taxon>
        <taxon>Bacteroidota</taxon>
        <taxon>Chitinophagia</taxon>
        <taxon>Chitinophagales</taxon>
        <taxon>Chitinophagaceae</taxon>
        <taxon>Chitinophaga</taxon>
    </lineage>
</organism>
<gene>
    <name evidence="1" type="ORF">ABR189_20315</name>
</gene>
<dbReference type="RefSeq" id="WP_354662308.1">
    <property type="nucleotide sequence ID" value="NZ_JBEXAC010000002.1"/>
</dbReference>
<sequence length="451" mass="52589">MLNPLVNKQLHQLCIPSKKRPGYKRWAIAFVLLFYTGVRLQAQAPTGYVNRDKEAKRICKTCDSLTATLQHPVIYFLDIHNNYSESEQRFREMKKQPFLLEVPKREYAELKTQWGGQYDVQLLFNNMLLKIPNKQQQQFDFRDQLEDYRGLVYWSGNPEDKAVEIDGNIMLTEQLSARLGVHKQSSYIAKFMEDSLAVIRYKQVYKPSDAVRKNIQALLYDQISIGLELLNPAIFLNLSGVKTFTGAAEEFKYQFTFEYNAKGQLVKFYEISRGEKESETVITYEQDMPRKISRGENHTWVNYAGDTVILTNEREIERYQLSDRLFLNTGSYGITDGYYLNRYGDKMLSSTISKIEDHCVVTYPPYNPERLSKTCYNNDSYQLPFKRTSKGMGETSSVELAIEQISPDQIDLTHYRSRTSHFFRQGKLIGLAYNEKETDPRVSIKVTFTYY</sequence>
<accession>A0ABV2T9U7</accession>
<evidence type="ECO:0008006" key="3">
    <source>
        <dbReference type="Google" id="ProtNLM"/>
    </source>
</evidence>
<dbReference type="EMBL" id="JBEXAC010000002">
    <property type="protein sequence ID" value="MET6999746.1"/>
    <property type="molecule type" value="Genomic_DNA"/>
</dbReference>
<comment type="caution">
    <text evidence="1">The sequence shown here is derived from an EMBL/GenBank/DDBJ whole genome shotgun (WGS) entry which is preliminary data.</text>
</comment>
<evidence type="ECO:0000313" key="1">
    <source>
        <dbReference type="EMBL" id="MET6999746.1"/>
    </source>
</evidence>
<keyword evidence="2" id="KW-1185">Reference proteome</keyword>
<proteinExistence type="predicted"/>
<protein>
    <recommendedName>
        <fullName evidence="3">DUF4595 domain-containing protein</fullName>
    </recommendedName>
</protein>
<evidence type="ECO:0000313" key="2">
    <source>
        <dbReference type="Proteomes" id="UP001549749"/>
    </source>
</evidence>
<dbReference type="Proteomes" id="UP001549749">
    <property type="component" value="Unassembled WGS sequence"/>
</dbReference>
<name>A0ABV2T9U7_9BACT</name>
<reference evidence="1 2" key="1">
    <citation type="submission" date="2024-06" db="EMBL/GenBank/DDBJ databases">
        <title>Chitinophaga defluvii sp. nov., isolated from municipal sewage.</title>
        <authorList>
            <person name="Zhang L."/>
        </authorList>
    </citation>
    <scope>NUCLEOTIDE SEQUENCE [LARGE SCALE GENOMIC DNA]</scope>
    <source>
        <strain evidence="1 2">H8</strain>
    </source>
</reference>